<sequence>MRENEKKHEQIKATAKTKKRKILEDSSSEDEDQINVYSEEEPIVEDKKDDYTTVDPNSFPVLKDLPKKGDFTIVEFEVKRKRMLHAVKVIGGKGNKTEVSFLRNSDKIPNNFQMLNVPDIATVELCDIKMILPKSKFSGNMKRKQLMYHFDIDFSNINLR</sequence>
<keyword evidence="3" id="KW-1185">Reference proteome</keyword>
<organism evidence="2 3">
    <name type="scientific">Euphydryas editha</name>
    <name type="common">Edith's checkerspot</name>
    <dbReference type="NCBI Taxonomy" id="104508"/>
    <lineage>
        <taxon>Eukaryota</taxon>
        <taxon>Metazoa</taxon>
        <taxon>Ecdysozoa</taxon>
        <taxon>Arthropoda</taxon>
        <taxon>Hexapoda</taxon>
        <taxon>Insecta</taxon>
        <taxon>Pterygota</taxon>
        <taxon>Neoptera</taxon>
        <taxon>Endopterygota</taxon>
        <taxon>Lepidoptera</taxon>
        <taxon>Glossata</taxon>
        <taxon>Ditrysia</taxon>
        <taxon>Papilionoidea</taxon>
        <taxon>Nymphalidae</taxon>
        <taxon>Nymphalinae</taxon>
        <taxon>Euphydryas</taxon>
    </lineage>
</organism>
<comment type="caution">
    <text evidence="2">The sequence shown here is derived from an EMBL/GenBank/DDBJ whole genome shotgun (WGS) entry which is preliminary data.</text>
</comment>
<feature type="region of interest" description="Disordered" evidence="1">
    <location>
        <begin position="1"/>
        <end position="41"/>
    </location>
</feature>
<dbReference type="EMBL" id="CAKOGL010000003">
    <property type="protein sequence ID" value="CAH2084724.1"/>
    <property type="molecule type" value="Genomic_DNA"/>
</dbReference>
<reference evidence="2" key="1">
    <citation type="submission" date="2022-03" db="EMBL/GenBank/DDBJ databases">
        <authorList>
            <person name="Tunstrom K."/>
        </authorList>
    </citation>
    <scope>NUCLEOTIDE SEQUENCE</scope>
</reference>
<evidence type="ECO:0000313" key="2">
    <source>
        <dbReference type="EMBL" id="CAH2084724.1"/>
    </source>
</evidence>
<evidence type="ECO:0000313" key="3">
    <source>
        <dbReference type="Proteomes" id="UP001153954"/>
    </source>
</evidence>
<feature type="compositionally biased region" description="Basic and acidic residues" evidence="1">
    <location>
        <begin position="1"/>
        <end position="11"/>
    </location>
</feature>
<gene>
    <name evidence="2" type="ORF">EEDITHA_LOCUS1269</name>
</gene>
<dbReference type="AlphaFoldDB" id="A0AAU9TAV6"/>
<evidence type="ECO:0000256" key="1">
    <source>
        <dbReference type="SAM" id="MobiDB-lite"/>
    </source>
</evidence>
<name>A0AAU9TAV6_EUPED</name>
<accession>A0AAU9TAV6</accession>
<protein>
    <submittedName>
        <fullName evidence="2">Uncharacterized protein</fullName>
    </submittedName>
</protein>
<dbReference type="Proteomes" id="UP001153954">
    <property type="component" value="Unassembled WGS sequence"/>
</dbReference>
<proteinExistence type="predicted"/>
<feature type="compositionally biased region" description="Acidic residues" evidence="1">
    <location>
        <begin position="26"/>
        <end position="41"/>
    </location>
</feature>